<protein>
    <submittedName>
        <fullName evidence="1">Uncharacterized protein</fullName>
    </submittedName>
</protein>
<dbReference type="AlphaFoldDB" id="A0A8H6HVN2"/>
<proteinExistence type="predicted"/>
<keyword evidence="2" id="KW-1185">Reference proteome</keyword>
<gene>
    <name evidence="1" type="ORF">DFP72DRAFT_1069281</name>
</gene>
<reference evidence="1 2" key="1">
    <citation type="submission" date="2020-07" db="EMBL/GenBank/DDBJ databases">
        <title>Comparative genomics of pyrophilous fungi reveals a link between fire events and developmental genes.</title>
        <authorList>
            <consortium name="DOE Joint Genome Institute"/>
            <person name="Steindorff A.S."/>
            <person name="Carver A."/>
            <person name="Calhoun S."/>
            <person name="Stillman K."/>
            <person name="Liu H."/>
            <person name="Lipzen A."/>
            <person name="Pangilinan J."/>
            <person name="Labutti K."/>
            <person name="Bruns T.D."/>
            <person name="Grigoriev I.V."/>
        </authorList>
    </citation>
    <scope>NUCLEOTIDE SEQUENCE [LARGE SCALE GENOMIC DNA]</scope>
    <source>
        <strain evidence="1 2">CBS 144469</strain>
    </source>
</reference>
<evidence type="ECO:0000313" key="2">
    <source>
        <dbReference type="Proteomes" id="UP000521943"/>
    </source>
</evidence>
<dbReference type="Proteomes" id="UP000521943">
    <property type="component" value="Unassembled WGS sequence"/>
</dbReference>
<name>A0A8H6HVN2_9AGAR</name>
<sequence>MSSKEDPKALTFENEVARFTSMLARSLEDYNYYAYSQAINSLIGSGLGHGRGKAIAAFVRKILEVFLQEDSEELLSDFRETFASLLRSKITCPLESKVYDPTNVGIFLAHITSFDPHLTGRINYMSELDAKLTAEDRTKISEAIVASDLPSEPLAQLPLGPLTDKWMTPSLEDIPWMNLKACVEKKEAEDWTVEPNVTVVVKQETQRLVVGSYVLQHCSST</sequence>
<organism evidence="1 2">
    <name type="scientific">Ephemerocybe angulata</name>
    <dbReference type="NCBI Taxonomy" id="980116"/>
    <lineage>
        <taxon>Eukaryota</taxon>
        <taxon>Fungi</taxon>
        <taxon>Dikarya</taxon>
        <taxon>Basidiomycota</taxon>
        <taxon>Agaricomycotina</taxon>
        <taxon>Agaricomycetes</taxon>
        <taxon>Agaricomycetidae</taxon>
        <taxon>Agaricales</taxon>
        <taxon>Agaricineae</taxon>
        <taxon>Psathyrellaceae</taxon>
        <taxon>Ephemerocybe</taxon>
    </lineage>
</organism>
<accession>A0A8H6HVN2</accession>
<comment type="caution">
    <text evidence="1">The sequence shown here is derived from an EMBL/GenBank/DDBJ whole genome shotgun (WGS) entry which is preliminary data.</text>
</comment>
<dbReference type="EMBL" id="JACGCI010000038">
    <property type="protein sequence ID" value="KAF6753715.1"/>
    <property type="molecule type" value="Genomic_DNA"/>
</dbReference>
<evidence type="ECO:0000313" key="1">
    <source>
        <dbReference type="EMBL" id="KAF6753715.1"/>
    </source>
</evidence>